<name>A0A1T4Y047_9BACL</name>
<dbReference type="Gene3D" id="3.40.190.170">
    <property type="entry name" value="Bacterial extracellular solute-binding protein, family 7"/>
    <property type="match status" value="1"/>
</dbReference>
<evidence type="ECO:0000313" key="5">
    <source>
        <dbReference type="EMBL" id="SKA94828.1"/>
    </source>
</evidence>
<evidence type="ECO:0000256" key="4">
    <source>
        <dbReference type="SAM" id="SignalP"/>
    </source>
</evidence>
<evidence type="ECO:0000256" key="1">
    <source>
        <dbReference type="ARBA" id="ARBA00009023"/>
    </source>
</evidence>
<evidence type="ECO:0000256" key="2">
    <source>
        <dbReference type="ARBA" id="ARBA00022448"/>
    </source>
</evidence>
<gene>
    <name evidence="5" type="ORF">SAMN04244570_1480</name>
</gene>
<keyword evidence="2" id="KW-0813">Transport</keyword>
<dbReference type="PANTHER" id="PTHR33376:SF7">
    <property type="entry name" value="C4-DICARBOXYLATE-BINDING PROTEIN DCTB"/>
    <property type="match status" value="1"/>
</dbReference>
<sequence length="355" mass="39099">MKVMKNLALLAVATLFMAGCGTAKGDSRSDGEYVFNVASVLSAEDSVSLGLDKFADIVAEKSEGKIKVETFHGGQLGSDLETFEAVKNGNLDMATGSIANISPITNAFNVLHLPFLFDSKEQAFNIVNNEQVRGSIDQDLAQINLKWFGAFDSGGPRVIATKNKEVHSLEDLKGMKLRASESPLELAAHKALGAKGTSISWPETPQAISQGMVDGVTVPLNALHPSKLYEDGTIKSVAYIPFQWFFHATVINKDKWESLPKDVQEILSESIKEAEKWQLDNVDQLYTGIVKDMKDAGLQINKLPETEYKKIEKVTKDVVWDKYVDGKTVTQEKLDLILDELIESKQAGDWGYQIE</sequence>
<protein>
    <submittedName>
        <fullName evidence="5">Tripartite ATP-independent transporter solute receptor, DctP family</fullName>
    </submittedName>
</protein>
<reference evidence="6" key="1">
    <citation type="submission" date="2017-02" db="EMBL/GenBank/DDBJ databases">
        <authorList>
            <person name="Varghese N."/>
            <person name="Submissions S."/>
        </authorList>
    </citation>
    <scope>NUCLEOTIDE SEQUENCE [LARGE SCALE GENOMIC DNA]</scope>
    <source>
        <strain evidence="6">DSM 23966</strain>
    </source>
</reference>
<dbReference type="EMBL" id="FUYJ01000002">
    <property type="protein sequence ID" value="SKA94828.1"/>
    <property type="molecule type" value="Genomic_DNA"/>
</dbReference>
<organism evidence="5 6">
    <name type="scientific">Sporosarcina newyorkensis</name>
    <dbReference type="NCBI Taxonomy" id="759851"/>
    <lineage>
        <taxon>Bacteria</taxon>
        <taxon>Bacillati</taxon>
        <taxon>Bacillota</taxon>
        <taxon>Bacilli</taxon>
        <taxon>Bacillales</taxon>
        <taxon>Caryophanaceae</taxon>
        <taxon>Sporosarcina</taxon>
    </lineage>
</organism>
<dbReference type="Pfam" id="PF03480">
    <property type="entry name" value="DctP"/>
    <property type="match status" value="1"/>
</dbReference>
<dbReference type="InterPro" id="IPR018389">
    <property type="entry name" value="DctP_fam"/>
</dbReference>
<keyword evidence="5" id="KW-0675">Receptor</keyword>
<dbReference type="Proteomes" id="UP000190042">
    <property type="component" value="Unassembled WGS sequence"/>
</dbReference>
<dbReference type="AlphaFoldDB" id="A0A1T4Y047"/>
<dbReference type="InterPro" id="IPR038404">
    <property type="entry name" value="TRAP_DctP_sf"/>
</dbReference>
<feature type="signal peptide" evidence="4">
    <location>
        <begin position="1"/>
        <end position="23"/>
    </location>
</feature>
<keyword evidence="3 4" id="KW-0732">Signal</keyword>
<comment type="similarity">
    <text evidence="1">Belongs to the bacterial solute-binding protein 7 family.</text>
</comment>
<keyword evidence="6" id="KW-1185">Reference proteome</keyword>
<accession>A0A1T4Y047</accession>
<dbReference type="GO" id="GO:0030288">
    <property type="term" value="C:outer membrane-bounded periplasmic space"/>
    <property type="evidence" value="ECO:0007669"/>
    <property type="project" value="InterPro"/>
</dbReference>
<dbReference type="PANTHER" id="PTHR33376">
    <property type="match status" value="1"/>
</dbReference>
<dbReference type="CDD" id="cd13603">
    <property type="entry name" value="PBP2_TRAP_Siap_TeaA_like"/>
    <property type="match status" value="1"/>
</dbReference>
<evidence type="ECO:0000256" key="3">
    <source>
        <dbReference type="ARBA" id="ARBA00022729"/>
    </source>
</evidence>
<dbReference type="NCBIfam" id="NF037995">
    <property type="entry name" value="TRAP_S1"/>
    <property type="match status" value="1"/>
</dbReference>
<dbReference type="SUPFAM" id="SSF53850">
    <property type="entry name" value="Periplasmic binding protein-like II"/>
    <property type="match status" value="1"/>
</dbReference>
<proteinExistence type="inferred from homology"/>
<dbReference type="PIRSF" id="PIRSF006470">
    <property type="entry name" value="DctB"/>
    <property type="match status" value="1"/>
</dbReference>
<dbReference type="RefSeq" id="WP_078817129.1">
    <property type="nucleotide sequence ID" value="NZ_FUYJ01000002.1"/>
</dbReference>
<dbReference type="GO" id="GO:0055085">
    <property type="term" value="P:transmembrane transport"/>
    <property type="evidence" value="ECO:0007669"/>
    <property type="project" value="InterPro"/>
</dbReference>
<dbReference type="PROSITE" id="PS51257">
    <property type="entry name" value="PROKAR_LIPOPROTEIN"/>
    <property type="match status" value="1"/>
</dbReference>
<feature type="chain" id="PRO_5039639287" evidence="4">
    <location>
        <begin position="24"/>
        <end position="355"/>
    </location>
</feature>
<evidence type="ECO:0000313" key="6">
    <source>
        <dbReference type="Proteomes" id="UP000190042"/>
    </source>
</evidence>
<dbReference type="InterPro" id="IPR004682">
    <property type="entry name" value="TRAP_DctP"/>
</dbReference>